<gene>
    <name evidence="2" type="ORF">SAMN02745152_01086</name>
</gene>
<dbReference type="Pfam" id="PF08011">
    <property type="entry name" value="PDDEXK_9"/>
    <property type="match status" value="1"/>
</dbReference>
<dbReference type="AlphaFoldDB" id="A0A1T4N2U4"/>
<sequence>MQNIRKLPVGIQTFEKLREGGYLYIDKTDFVYNLVHTGQVYFLSRPRRFGKSLLLSTFKAYFEGRKELFEGLKIAELEKENPDAWKKYPVIYLNFAQDNFSEKKTLGDCINLQLEEYERKYGITEKPERFAGRFMNIVKTAREKTGMQAAVLIDEYDKPLLDAQNNEELTGSNRETLKGLYITLKALDENLKFVLLTGVTKFSKVSIFSDLNQLNDISMNEQFAEICGITEEEMISNLEPEIKAMAEKNQISEDECVQKLKQMYDGYHFHHNGKGVYNPFSLINALYAKEFSLYWFATGTPTFLIKKLKASTMSYMDLSNGIEATAQELQDYRNDNPDPVPLFYQTGYLTIKGYDREFGVYLLKYPNDEVKYAFINSLVPAVLDIQSASALDVVSFARDIKKGDIESVMRRFKALFAMLPYTTFGKGTKDSVIEQNFQNVFYLVFTLLGQWSRVEETSALGRADCVLENGGNVFIFEFKRDKSADEALRQIEESGYAKPYEAGGKRIVKIGASFSTKERSLVEWKIVE</sequence>
<dbReference type="Pfam" id="PF09820">
    <property type="entry name" value="AAA-ATPase_like"/>
    <property type="match status" value="1"/>
</dbReference>
<protein>
    <submittedName>
        <fullName evidence="2">PD-(D/E)XK nuclease superfamily protein</fullName>
    </submittedName>
</protein>
<dbReference type="OrthoDB" id="362582at2"/>
<evidence type="ECO:0000313" key="3">
    <source>
        <dbReference type="Proteomes" id="UP000190395"/>
    </source>
</evidence>
<proteinExistence type="predicted"/>
<dbReference type="PANTHER" id="PTHR34825">
    <property type="entry name" value="CONSERVED PROTEIN, WITH A WEAK D-GALACTARATE DEHYDRATASE/ALTRONATE HYDROLASE DOMAIN"/>
    <property type="match status" value="1"/>
</dbReference>
<evidence type="ECO:0000313" key="2">
    <source>
        <dbReference type="EMBL" id="SJZ73659.1"/>
    </source>
</evidence>
<dbReference type="STRING" id="225004.SAMN02745152_01086"/>
<dbReference type="InterPro" id="IPR018631">
    <property type="entry name" value="AAA-ATPase-like_dom"/>
</dbReference>
<accession>A0A1T4N2U4</accession>
<reference evidence="2 3" key="1">
    <citation type="submission" date="2017-02" db="EMBL/GenBank/DDBJ databases">
        <authorList>
            <person name="Peterson S.W."/>
        </authorList>
    </citation>
    <scope>NUCLEOTIDE SEQUENCE [LARGE SCALE GENOMIC DNA]</scope>
    <source>
        <strain evidence="2 3">ATCC BAA-909</strain>
    </source>
</reference>
<dbReference type="RefSeq" id="WP_078930841.1">
    <property type="nucleotide sequence ID" value="NZ_FUXC01000005.1"/>
</dbReference>
<organism evidence="2 3">
    <name type="scientific">Treponema berlinense</name>
    <dbReference type="NCBI Taxonomy" id="225004"/>
    <lineage>
        <taxon>Bacteria</taxon>
        <taxon>Pseudomonadati</taxon>
        <taxon>Spirochaetota</taxon>
        <taxon>Spirochaetia</taxon>
        <taxon>Spirochaetales</taxon>
        <taxon>Treponemataceae</taxon>
        <taxon>Treponema</taxon>
    </lineage>
</organism>
<feature type="domain" description="AAA-ATPase-like" evidence="1">
    <location>
        <begin position="8"/>
        <end position="208"/>
    </location>
</feature>
<dbReference type="InterPro" id="IPR012547">
    <property type="entry name" value="PDDEXK_9"/>
</dbReference>
<evidence type="ECO:0000259" key="1">
    <source>
        <dbReference type="Pfam" id="PF09820"/>
    </source>
</evidence>
<name>A0A1T4N2U4_9SPIR</name>
<dbReference type="EMBL" id="FUXC01000005">
    <property type="protein sequence ID" value="SJZ73659.1"/>
    <property type="molecule type" value="Genomic_DNA"/>
</dbReference>
<dbReference type="PANTHER" id="PTHR34825:SF1">
    <property type="entry name" value="AAA-ATPASE-LIKE DOMAIN-CONTAINING PROTEIN"/>
    <property type="match status" value="1"/>
</dbReference>
<keyword evidence="3" id="KW-1185">Reference proteome</keyword>
<dbReference type="GeneID" id="303367336"/>
<dbReference type="Proteomes" id="UP000190395">
    <property type="component" value="Unassembled WGS sequence"/>
</dbReference>